<comment type="caution">
    <text evidence="1">The sequence shown here is derived from an EMBL/GenBank/DDBJ whole genome shotgun (WGS) entry which is preliminary data.</text>
</comment>
<evidence type="ECO:0000313" key="1">
    <source>
        <dbReference type="EMBL" id="OGF35760.1"/>
    </source>
</evidence>
<evidence type="ECO:0000313" key="2">
    <source>
        <dbReference type="Proteomes" id="UP000178656"/>
    </source>
</evidence>
<name>A0A1F5T9T7_9BACT</name>
<dbReference type="AlphaFoldDB" id="A0A1F5T9T7"/>
<sequence>MKYEVNIVRFRGRKMFECRGIKILVDRWNFLADFNAGDNAKVAIQRAGRVYDSGRWATAPDAKQNSWRYGLVGLKRKVWRRDGDYVHELSMKKLRVGDVIVVETPKKIDPLYSRLAGYLHDWWPRTKMFRERFPYKGLTHRRKNPRSLRRTWNKRVRWLRQILMNGEMPYLNFADKAMHPYSRPCYRPNQPKKIISLSVVHRAGRNYFQYQGCFFDNVNAYFIPEYYAAHVRVMRDGKMFTCGYLGALGKTGEVTGFEGFEPLRPADKVGSLWWFENFRADMLLPGDTLELESSYEWDLLDSVVREYCHSRLANWRVKRIRRHYPPEKKIEKMAQRDYYFKTNLRCAFGWDLVDRVRRLINERKIVHMRFEKQRR</sequence>
<dbReference type="EMBL" id="MFGM01000044">
    <property type="protein sequence ID" value="OGF35760.1"/>
    <property type="molecule type" value="Genomic_DNA"/>
</dbReference>
<reference evidence="1 2" key="1">
    <citation type="journal article" date="2016" name="Nat. Commun.">
        <title>Thousands of microbial genomes shed light on interconnected biogeochemical processes in an aquifer system.</title>
        <authorList>
            <person name="Anantharaman K."/>
            <person name="Brown C.T."/>
            <person name="Hug L.A."/>
            <person name="Sharon I."/>
            <person name="Castelle C.J."/>
            <person name="Probst A.J."/>
            <person name="Thomas B.C."/>
            <person name="Singh A."/>
            <person name="Wilkins M.J."/>
            <person name="Karaoz U."/>
            <person name="Brodie E.L."/>
            <person name="Williams K.H."/>
            <person name="Hubbard S.S."/>
            <person name="Banfield J.F."/>
        </authorList>
    </citation>
    <scope>NUCLEOTIDE SEQUENCE [LARGE SCALE GENOMIC DNA]</scope>
</reference>
<proteinExistence type="predicted"/>
<gene>
    <name evidence="1" type="ORF">A2482_05185</name>
</gene>
<protein>
    <submittedName>
        <fullName evidence="1">Uncharacterized protein</fullName>
    </submittedName>
</protein>
<organism evidence="1 2">
    <name type="scientific">Candidatus Falkowbacteria bacterium RIFOXYC2_FULL_48_21</name>
    <dbReference type="NCBI Taxonomy" id="1798005"/>
    <lineage>
        <taxon>Bacteria</taxon>
        <taxon>Candidatus Falkowiibacteriota</taxon>
    </lineage>
</organism>
<accession>A0A1F5T9T7</accession>
<dbReference type="Proteomes" id="UP000178656">
    <property type="component" value="Unassembled WGS sequence"/>
</dbReference>